<dbReference type="RefSeq" id="WP_227102510.1">
    <property type="nucleotide sequence ID" value="NZ_JAJEQN010000058.1"/>
</dbReference>
<evidence type="ECO:0000313" key="2">
    <source>
        <dbReference type="EMBL" id="MCC2222949.1"/>
    </source>
</evidence>
<gene>
    <name evidence="2" type="ORF">LKD48_15210</name>
</gene>
<sequence length="211" mass="25496">MRFYIADCHFYHEALNTKMDKRGFASAEQMNEYMIQRWNEKVRNCDETVILGDFSFGDAMQTNSLLKQLNGKKYLIEGNHDRYLKYRRFDKNLFEWIEPYKEIHDNGRKVILSHYPIMCYNGQYRLNENGEPKTYMLYGHVHDTRDELLIDRFIRITKQTSFLDFEGKEKTIQCCMINCFCVFSDYAPLTLDEWIENDQMRRKYLSEEFPA</sequence>
<protein>
    <submittedName>
        <fullName evidence="2">Metallophosphoesterase family protein</fullName>
    </submittedName>
</protein>
<organism evidence="2 3">
    <name type="scientific">Anthropogastromicrobium aceti</name>
    <dbReference type="NCBI Taxonomy" id="2981768"/>
    <lineage>
        <taxon>Bacteria</taxon>
        <taxon>Bacillati</taxon>
        <taxon>Bacillota</taxon>
        <taxon>Clostridia</taxon>
        <taxon>Lachnospirales</taxon>
        <taxon>Lachnospiraceae</taxon>
        <taxon>Anthropogastromicrobium</taxon>
    </lineage>
</organism>
<proteinExistence type="predicted"/>
<dbReference type="InterPro" id="IPR029052">
    <property type="entry name" value="Metallo-depent_PP-like"/>
</dbReference>
<evidence type="ECO:0000313" key="3">
    <source>
        <dbReference type="Proteomes" id="UP001198200"/>
    </source>
</evidence>
<keyword evidence="3" id="KW-1185">Reference proteome</keyword>
<name>A0AAE3E767_9FIRM</name>
<comment type="caution">
    <text evidence="2">The sequence shown here is derived from an EMBL/GenBank/DDBJ whole genome shotgun (WGS) entry which is preliminary data.</text>
</comment>
<dbReference type="GO" id="GO:0016787">
    <property type="term" value="F:hydrolase activity"/>
    <property type="evidence" value="ECO:0007669"/>
    <property type="project" value="InterPro"/>
</dbReference>
<dbReference type="EMBL" id="JAJEQN010000058">
    <property type="protein sequence ID" value="MCC2222949.1"/>
    <property type="molecule type" value="Genomic_DNA"/>
</dbReference>
<evidence type="ECO:0000259" key="1">
    <source>
        <dbReference type="Pfam" id="PF00149"/>
    </source>
</evidence>
<reference evidence="2 3" key="1">
    <citation type="submission" date="2021-10" db="EMBL/GenBank/DDBJ databases">
        <title>Anaerobic single-cell dispensing facilitates the cultivation of human gut bacteria.</title>
        <authorList>
            <person name="Afrizal A."/>
        </authorList>
    </citation>
    <scope>NUCLEOTIDE SEQUENCE [LARGE SCALE GENOMIC DNA]</scope>
    <source>
        <strain evidence="2 3">CLA-AA-H224</strain>
    </source>
</reference>
<dbReference type="Gene3D" id="3.60.21.10">
    <property type="match status" value="1"/>
</dbReference>
<dbReference type="Proteomes" id="UP001198200">
    <property type="component" value="Unassembled WGS sequence"/>
</dbReference>
<feature type="domain" description="Calcineurin-like phosphoesterase" evidence="1">
    <location>
        <begin position="5"/>
        <end position="147"/>
    </location>
</feature>
<dbReference type="Pfam" id="PF00149">
    <property type="entry name" value="Metallophos"/>
    <property type="match status" value="1"/>
</dbReference>
<dbReference type="SUPFAM" id="SSF56300">
    <property type="entry name" value="Metallo-dependent phosphatases"/>
    <property type="match status" value="1"/>
</dbReference>
<dbReference type="InterPro" id="IPR004843">
    <property type="entry name" value="Calcineurin-like_PHP"/>
</dbReference>
<dbReference type="AlphaFoldDB" id="A0AAE3E767"/>
<accession>A0AAE3E767</accession>